<accession>A0A9D4ID00</accession>
<comment type="caution">
    <text evidence="2">The sequence shown here is derived from an EMBL/GenBank/DDBJ whole genome shotgun (WGS) entry which is preliminary data.</text>
</comment>
<protein>
    <recommendedName>
        <fullName evidence="4">Potassium channel tetramerisation-type BTB domain-containing protein</fullName>
    </recommendedName>
</protein>
<dbReference type="Proteomes" id="UP000828390">
    <property type="component" value="Unassembled WGS sequence"/>
</dbReference>
<gene>
    <name evidence="2" type="ORF">DPMN_190290</name>
</gene>
<sequence length="198" mass="22330">MRTTGSGPRRACLLVLPVRHRKKVLPLTSSDSSNSSIVKEPNVSVLEPEKDHPKSTTQQIEICPEKIELIEINVGGKLFITTKPTIENTNIKYSNLIDRNQTYFDIILKHLRYQQQKCHISLDVLPNTRRELACVSLEAKFYGLNALVKMCCGGDRFDSTVWTPKCGDFWEIVFSSGSAILRRFCCIYVLLGNPICPG</sequence>
<evidence type="ECO:0000313" key="3">
    <source>
        <dbReference type="Proteomes" id="UP000828390"/>
    </source>
</evidence>
<feature type="region of interest" description="Disordered" evidence="1">
    <location>
        <begin position="27"/>
        <end position="58"/>
    </location>
</feature>
<dbReference type="AlphaFoldDB" id="A0A9D4ID00"/>
<evidence type="ECO:0000256" key="1">
    <source>
        <dbReference type="SAM" id="MobiDB-lite"/>
    </source>
</evidence>
<evidence type="ECO:0008006" key="4">
    <source>
        <dbReference type="Google" id="ProtNLM"/>
    </source>
</evidence>
<dbReference type="EMBL" id="JAIWYP010000010">
    <property type="protein sequence ID" value="KAH3755592.1"/>
    <property type="molecule type" value="Genomic_DNA"/>
</dbReference>
<name>A0A9D4ID00_DREPO</name>
<evidence type="ECO:0000313" key="2">
    <source>
        <dbReference type="EMBL" id="KAH3755592.1"/>
    </source>
</evidence>
<dbReference type="SUPFAM" id="SSF54695">
    <property type="entry name" value="POZ domain"/>
    <property type="match status" value="1"/>
</dbReference>
<dbReference type="InterPro" id="IPR011333">
    <property type="entry name" value="SKP1/BTB/POZ_sf"/>
</dbReference>
<reference evidence="2" key="1">
    <citation type="journal article" date="2019" name="bioRxiv">
        <title>The Genome of the Zebra Mussel, Dreissena polymorpha: A Resource for Invasive Species Research.</title>
        <authorList>
            <person name="McCartney M.A."/>
            <person name="Auch B."/>
            <person name="Kono T."/>
            <person name="Mallez S."/>
            <person name="Zhang Y."/>
            <person name="Obille A."/>
            <person name="Becker A."/>
            <person name="Abrahante J.E."/>
            <person name="Garbe J."/>
            <person name="Badalamenti J.P."/>
            <person name="Herman A."/>
            <person name="Mangelson H."/>
            <person name="Liachko I."/>
            <person name="Sullivan S."/>
            <person name="Sone E.D."/>
            <person name="Koren S."/>
            <person name="Silverstein K.A.T."/>
            <person name="Beckman K.B."/>
            <person name="Gohl D.M."/>
        </authorList>
    </citation>
    <scope>NUCLEOTIDE SEQUENCE</scope>
    <source>
        <strain evidence="2">Duluth1</strain>
        <tissue evidence="2">Whole animal</tissue>
    </source>
</reference>
<dbReference type="Gene3D" id="3.30.710.10">
    <property type="entry name" value="Potassium Channel Kv1.1, Chain A"/>
    <property type="match status" value="1"/>
</dbReference>
<reference evidence="2" key="2">
    <citation type="submission" date="2020-11" db="EMBL/GenBank/DDBJ databases">
        <authorList>
            <person name="McCartney M.A."/>
            <person name="Auch B."/>
            <person name="Kono T."/>
            <person name="Mallez S."/>
            <person name="Becker A."/>
            <person name="Gohl D.M."/>
            <person name="Silverstein K.A.T."/>
            <person name="Koren S."/>
            <person name="Bechman K.B."/>
            <person name="Herman A."/>
            <person name="Abrahante J.E."/>
            <person name="Garbe J."/>
        </authorList>
    </citation>
    <scope>NUCLEOTIDE SEQUENCE</scope>
    <source>
        <strain evidence="2">Duluth1</strain>
        <tissue evidence="2">Whole animal</tissue>
    </source>
</reference>
<keyword evidence="3" id="KW-1185">Reference proteome</keyword>
<proteinExistence type="predicted"/>
<organism evidence="2 3">
    <name type="scientific">Dreissena polymorpha</name>
    <name type="common">Zebra mussel</name>
    <name type="synonym">Mytilus polymorpha</name>
    <dbReference type="NCBI Taxonomy" id="45954"/>
    <lineage>
        <taxon>Eukaryota</taxon>
        <taxon>Metazoa</taxon>
        <taxon>Spiralia</taxon>
        <taxon>Lophotrochozoa</taxon>
        <taxon>Mollusca</taxon>
        <taxon>Bivalvia</taxon>
        <taxon>Autobranchia</taxon>
        <taxon>Heteroconchia</taxon>
        <taxon>Euheterodonta</taxon>
        <taxon>Imparidentia</taxon>
        <taxon>Neoheterodontei</taxon>
        <taxon>Myida</taxon>
        <taxon>Dreissenoidea</taxon>
        <taxon>Dreissenidae</taxon>
        <taxon>Dreissena</taxon>
    </lineage>
</organism>